<accession>A0A6A2WGD5</accession>
<evidence type="ECO:0000256" key="5">
    <source>
        <dbReference type="SAM" id="MobiDB-lite"/>
    </source>
</evidence>
<dbReference type="Pfam" id="PF04079">
    <property type="entry name" value="SMC_ScpB"/>
    <property type="match status" value="1"/>
</dbReference>
<name>A0A6A2WGD5_9BIFI</name>
<dbReference type="NCBIfam" id="TIGR00281">
    <property type="entry name" value="SMC-Scp complex subunit ScpB"/>
    <property type="match status" value="1"/>
</dbReference>
<keyword evidence="4" id="KW-0131">Cell cycle</keyword>
<evidence type="ECO:0000256" key="3">
    <source>
        <dbReference type="ARBA" id="ARBA00022829"/>
    </source>
</evidence>
<dbReference type="InterPro" id="IPR036388">
    <property type="entry name" value="WH-like_DNA-bd_sf"/>
</dbReference>
<reference evidence="6 7" key="1">
    <citation type="submission" date="2019-09" db="EMBL/GenBank/DDBJ databases">
        <title>Characterization of the phylogenetic diversity of two novel species belonging to the genus Bifidobacterium: Bifidobacterium cebidarum sp. nov. and Bifidobacterium leontopitheci sp. nov.</title>
        <authorList>
            <person name="Lugli G.A."/>
            <person name="Duranti S."/>
            <person name="Milani C."/>
            <person name="Turroni F."/>
            <person name="Ventura M."/>
        </authorList>
    </citation>
    <scope>NUCLEOTIDE SEQUENCE [LARGE SCALE GENOMIC DNA]</scope>
    <source>
        <strain evidence="6 7">DSM 100238</strain>
    </source>
</reference>
<dbReference type="Gene3D" id="1.10.10.10">
    <property type="entry name" value="Winged helix-like DNA-binding domain superfamily/Winged helix DNA-binding domain"/>
    <property type="match status" value="2"/>
</dbReference>
<keyword evidence="3" id="KW-0159">Chromosome partition</keyword>
<sequence>MIEHDTNGQNPMPQGTDVRQGADASDSPAAARNENESAGTHVRSDVSAQQQAWQAEDFPGGLPACLEAVLMVADGPQQERDLAHALHCDSADIREALDTLQHAYDGDPDRGIAPRGFTLRNSARGWQYVSRSEFEPVVSEFVTDGQTSRLSQAALEALAIIAYKQPMTRAQVASIRGVNSDGVIRSLTVRGLVQEHGADPQTHAALLETTGLFLEYLGLNSLDDLPSLAPFLPADAGQVVREAAQEQLGSL</sequence>
<dbReference type="InterPro" id="IPR005234">
    <property type="entry name" value="ScpB_csome_segregation"/>
</dbReference>
<dbReference type="EMBL" id="WBSO01000001">
    <property type="protein sequence ID" value="KAB8301812.1"/>
    <property type="molecule type" value="Genomic_DNA"/>
</dbReference>
<evidence type="ECO:0000256" key="4">
    <source>
        <dbReference type="ARBA" id="ARBA00023306"/>
    </source>
</evidence>
<dbReference type="GO" id="GO:0051304">
    <property type="term" value="P:chromosome separation"/>
    <property type="evidence" value="ECO:0007669"/>
    <property type="project" value="InterPro"/>
</dbReference>
<evidence type="ECO:0000313" key="6">
    <source>
        <dbReference type="EMBL" id="KAB8301812.1"/>
    </source>
</evidence>
<feature type="region of interest" description="Disordered" evidence="5">
    <location>
        <begin position="1"/>
        <end position="52"/>
    </location>
</feature>
<dbReference type="PANTHER" id="PTHR34298">
    <property type="entry name" value="SEGREGATION AND CONDENSATION PROTEIN B"/>
    <property type="match status" value="1"/>
</dbReference>
<keyword evidence="1" id="KW-0963">Cytoplasm</keyword>
<dbReference type="PANTHER" id="PTHR34298:SF2">
    <property type="entry name" value="SEGREGATION AND CONDENSATION PROTEIN B"/>
    <property type="match status" value="1"/>
</dbReference>
<evidence type="ECO:0000313" key="7">
    <source>
        <dbReference type="Proteomes" id="UP000440041"/>
    </source>
</evidence>
<dbReference type="InterPro" id="IPR036390">
    <property type="entry name" value="WH_DNA-bd_sf"/>
</dbReference>
<evidence type="ECO:0000256" key="1">
    <source>
        <dbReference type="ARBA" id="ARBA00022490"/>
    </source>
</evidence>
<keyword evidence="2" id="KW-0132">Cell division</keyword>
<gene>
    <name evidence="6" type="ORF">DSM100238_0131</name>
</gene>
<comment type="caution">
    <text evidence="6">The sequence shown here is derived from an EMBL/GenBank/DDBJ whole genome shotgun (WGS) entry which is preliminary data.</text>
</comment>
<dbReference type="GO" id="GO:0051301">
    <property type="term" value="P:cell division"/>
    <property type="evidence" value="ECO:0007669"/>
    <property type="project" value="UniProtKB-KW"/>
</dbReference>
<dbReference type="SUPFAM" id="SSF46785">
    <property type="entry name" value="Winged helix' DNA-binding domain"/>
    <property type="match status" value="2"/>
</dbReference>
<evidence type="ECO:0000256" key="2">
    <source>
        <dbReference type="ARBA" id="ARBA00022618"/>
    </source>
</evidence>
<dbReference type="AlphaFoldDB" id="A0A6A2WGD5"/>
<dbReference type="Proteomes" id="UP000440041">
    <property type="component" value="Unassembled WGS sequence"/>
</dbReference>
<protein>
    <submittedName>
        <fullName evidence="6">SMC-Scp complex subunit ScpB</fullName>
    </submittedName>
</protein>
<keyword evidence="7" id="KW-1185">Reference proteome</keyword>
<organism evidence="6 7">
    <name type="scientific">Bifidobacterium apri</name>
    <dbReference type="NCBI Taxonomy" id="1769423"/>
    <lineage>
        <taxon>Bacteria</taxon>
        <taxon>Bacillati</taxon>
        <taxon>Actinomycetota</taxon>
        <taxon>Actinomycetes</taxon>
        <taxon>Bifidobacteriales</taxon>
        <taxon>Bifidobacteriaceae</taxon>
        <taxon>Bifidobacterium</taxon>
    </lineage>
</organism>
<proteinExistence type="predicted"/>